<keyword evidence="2" id="KW-0663">Pyridoxal phosphate</keyword>
<accession>A0A0H5DP62</accession>
<keyword evidence="6" id="KW-0808">Transferase</keyword>
<dbReference type="InterPro" id="IPR015422">
    <property type="entry name" value="PyrdxlP-dep_Trfase_small"/>
</dbReference>
<dbReference type="InterPro" id="IPR015421">
    <property type="entry name" value="PyrdxlP-dep_Trfase_major"/>
</dbReference>
<keyword evidence="6" id="KW-0032">Aminotransferase</keyword>
<dbReference type="InterPro" id="IPR020578">
    <property type="entry name" value="Aminotrans_V_PyrdxlP_BS"/>
</dbReference>
<organism evidence="6 7">
    <name type="scientific">Estrella lausannensis</name>
    <dbReference type="NCBI Taxonomy" id="483423"/>
    <lineage>
        <taxon>Bacteria</taxon>
        <taxon>Pseudomonadati</taxon>
        <taxon>Chlamydiota</taxon>
        <taxon>Chlamydiia</taxon>
        <taxon>Parachlamydiales</taxon>
        <taxon>Candidatus Criblamydiaceae</taxon>
        <taxon>Estrella</taxon>
    </lineage>
</organism>
<evidence type="ECO:0000313" key="7">
    <source>
        <dbReference type="Proteomes" id="UP000220251"/>
    </source>
</evidence>
<name>A0A0H5DP62_9BACT</name>
<sequence length="397" mass="43342">MSLNIAKLRKETPGCLGVVHFNNAGASLMPKSVINAVNSHFEMESALGGYEAADNVTDKIAGFYDAAAKLIHGSPGEIAYQESATRAWDMVFYSLSFKPGDRILTSRAEYASNYIAFLQVVKKTGAIIDIIPDDVYGQLSLDALEKMISPSVKLIAITHVPTQGGLINPAEAVGKIAKAHGIFYLLDATQSVGQMPIDVEAMQCDALCATGRKFLRGPRGTGFLYVRASKIAELEPPFLDLHAATWEKRNRYAIRPDARRFETWERNYANMLGLKAAIEYALTLGMPSIWERIKALSKTLRMKLGAVEGVVLRDLGENKCGIVSFTVEGMDAARVMASLRVKNIHVSVSLAEYAPLDLGERGLDSVVRASLHCYNTEEEIELFIKHLRDIAGSVSGG</sequence>
<comment type="cofactor">
    <cofactor evidence="1 4">
        <name>pyridoxal 5'-phosphate</name>
        <dbReference type="ChEBI" id="CHEBI:597326"/>
    </cofactor>
</comment>
<dbReference type="Proteomes" id="UP000220251">
    <property type="component" value="Unassembled WGS sequence"/>
</dbReference>
<dbReference type="OrthoDB" id="9804366at2"/>
<dbReference type="PANTHER" id="PTHR43586:SF24">
    <property type="entry name" value="BLR4730 PROTEIN"/>
    <property type="match status" value="1"/>
</dbReference>
<dbReference type="PROSITE" id="PS00595">
    <property type="entry name" value="AA_TRANSFER_CLASS_5"/>
    <property type="match status" value="1"/>
</dbReference>
<evidence type="ECO:0000313" key="6">
    <source>
        <dbReference type="EMBL" id="CRX38286.1"/>
    </source>
</evidence>
<feature type="domain" description="Aminotransferase class V" evidence="5">
    <location>
        <begin position="20"/>
        <end position="383"/>
    </location>
</feature>
<evidence type="ECO:0000256" key="3">
    <source>
        <dbReference type="RuleBase" id="RU004075"/>
    </source>
</evidence>
<gene>
    <name evidence="6" type="ORF">ELAC_0937</name>
</gene>
<dbReference type="SUPFAM" id="SSF53383">
    <property type="entry name" value="PLP-dependent transferases"/>
    <property type="match status" value="1"/>
</dbReference>
<dbReference type="EMBL" id="CWGJ01000011">
    <property type="protein sequence ID" value="CRX38286.1"/>
    <property type="molecule type" value="Genomic_DNA"/>
</dbReference>
<evidence type="ECO:0000259" key="5">
    <source>
        <dbReference type="Pfam" id="PF00266"/>
    </source>
</evidence>
<evidence type="ECO:0000256" key="2">
    <source>
        <dbReference type="ARBA" id="ARBA00022898"/>
    </source>
</evidence>
<protein>
    <submittedName>
        <fullName evidence="6">Aminotransferase</fullName>
    </submittedName>
</protein>
<reference evidence="7" key="1">
    <citation type="submission" date="2015-06" db="EMBL/GenBank/DDBJ databases">
        <authorList>
            <person name="Bertelli C."/>
        </authorList>
    </citation>
    <scope>NUCLEOTIDE SEQUENCE [LARGE SCALE GENOMIC DNA]</scope>
    <source>
        <strain evidence="7">CRIB-30</strain>
    </source>
</reference>
<dbReference type="AlphaFoldDB" id="A0A0H5DP62"/>
<keyword evidence="7" id="KW-1185">Reference proteome</keyword>
<proteinExistence type="inferred from homology"/>
<comment type="similarity">
    <text evidence="3">Belongs to the class-V pyridoxal-phosphate-dependent aminotransferase family.</text>
</comment>
<dbReference type="RefSeq" id="WP_098038130.1">
    <property type="nucleotide sequence ID" value="NZ_CWGJ01000011.1"/>
</dbReference>
<evidence type="ECO:0000256" key="4">
    <source>
        <dbReference type="RuleBase" id="RU004504"/>
    </source>
</evidence>
<dbReference type="Pfam" id="PF00266">
    <property type="entry name" value="Aminotran_5"/>
    <property type="match status" value="1"/>
</dbReference>
<dbReference type="Gene3D" id="3.90.1150.10">
    <property type="entry name" value="Aspartate Aminotransferase, domain 1"/>
    <property type="match status" value="1"/>
</dbReference>
<dbReference type="InterPro" id="IPR015424">
    <property type="entry name" value="PyrdxlP-dep_Trfase"/>
</dbReference>
<dbReference type="Gene3D" id="3.40.640.10">
    <property type="entry name" value="Type I PLP-dependent aspartate aminotransferase-like (Major domain)"/>
    <property type="match status" value="1"/>
</dbReference>
<dbReference type="PANTHER" id="PTHR43586">
    <property type="entry name" value="CYSTEINE DESULFURASE"/>
    <property type="match status" value="1"/>
</dbReference>
<dbReference type="GO" id="GO:0008483">
    <property type="term" value="F:transaminase activity"/>
    <property type="evidence" value="ECO:0007669"/>
    <property type="project" value="UniProtKB-KW"/>
</dbReference>
<evidence type="ECO:0000256" key="1">
    <source>
        <dbReference type="ARBA" id="ARBA00001933"/>
    </source>
</evidence>
<dbReference type="InterPro" id="IPR000192">
    <property type="entry name" value="Aminotrans_V_dom"/>
</dbReference>